<dbReference type="InterPro" id="IPR011010">
    <property type="entry name" value="DNA_brk_join_enz"/>
</dbReference>
<accession>A0A5E8CR16</accession>
<dbReference type="InterPro" id="IPR004107">
    <property type="entry name" value="Integrase_SAM-like_N"/>
</dbReference>
<keyword evidence="4" id="KW-0614">Plasmid</keyword>
<protein>
    <submittedName>
        <fullName evidence="4">Integrase-recombinase</fullName>
    </submittedName>
</protein>
<gene>
    <name evidence="4" type="ORF">DM298_10530</name>
</gene>
<dbReference type="SUPFAM" id="SSF56349">
    <property type="entry name" value="DNA breaking-rejoining enzymes"/>
    <property type="match status" value="1"/>
</dbReference>
<geneLocation type="plasmid" evidence="5">
    <name>ppmra301</name>
</geneLocation>
<keyword evidence="1 2" id="KW-0238">DNA-binding</keyword>
<evidence type="ECO:0000313" key="5">
    <source>
        <dbReference type="Proteomes" id="UP000312326"/>
    </source>
</evidence>
<evidence type="ECO:0000256" key="1">
    <source>
        <dbReference type="ARBA" id="ARBA00023125"/>
    </source>
</evidence>
<dbReference type="Proteomes" id="UP000312326">
    <property type="component" value="Plasmid pPMRA301"/>
</dbReference>
<proteinExistence type="predicted"/>
<dbReference type="InterPro" id="IPR010998">
    <property type="entry name" value="Integrase_recombinase_N"/>
</dbReference>
<dbReference type="AlphaFoldDB" id="A0A5E8CR16"/>
<reference evidence="4 5" key="1">
    <citation type="submission" date="2018-06" db="EMBL/GenBank/DDBJ databases">
        <title>Complete genome sequnece of Lactobacillus amylovorus PMRA3.</title>
        <authorList>
            <person name="Nam Y.-D."/>
            <person name="Chung W.-H."/>
            <person name="Park Y.S."/>
            <person name="Kang J."/>
        </authorList>
    </citation>
    <scope>NUCLEOTIDE SEQUENCE [LARGE SCALE GENOMIC DNA]</scope>
    <source>
        <strain evidence="4 5">PMRA3</strain>
        <plasmid evidence="5">ppmra301</plasmid>
    </source>
</reference>
<dbReference type="Pfam" id="PF02899">
    <property type="entry name" value="Phage_int_SAM_1"/>
    <property type="match status" value="1"/>
</dbReference>
<dbReference type="Gene3D" id="1.10.150.130">
    <property type="match status" value="1"/>
</dbReference>
<name>A0A5E8CR16_LACAM</name>
<dbReference type="RefSeq" id="WP_139962605.1">
    <property type="nucleotide sequence ID" value="NZ_CP029755.1"/>
</dbReference>
<feature type="domain" description="Core-binding (CB)" evidence="3">
    <location>
        <begin position="4"/>
        <end position="93"/>
    </location>
</feature>
<dbReference type="GO" id="GO:0015074">
    <property type="term" value="P:DNA integration"/>
    <property type="evidence" value="ECO:0007669"/>
    <property type="project" value="InterPro"/>
</dbReference>
<dbReference type="PROSITE" id="PS51900">
    <property type="entry name" value="CB"/>
    <property type="match status" value="1"/>
</dbReference>
<dbReference type="GO" id="GO:0003677">
    <property type="term" value="F:DNA binding"/>
    <property type="evidence" value="ECO:0007669"/>
    <property type="project" value="UniProtKB-UniRule"/>
</dbReference>
<dbReference type="InterPro" id="IPR044068">
    <property type="entry name" value="CB"/>
</dbReference>
<evidence type="ECO:0000256" key="2">
    <source>
        <dbReference type="PROSITE-ProRule" id="PRU01248"/>
    </source>
</evidence>
<sequence length="272" mass="32467">MKTTNLYPYQNIFINYCRKIQKLSEYSINMINSNLSNFWIYFSANMPNDPNINNVTSSNIRDYLIQLDQKEHLSKKTINKYLSYLKKYFIFLTENHLISNYPLYNVKGISFKRRETIIINWMPYINNFLGKELHPETIKLLILISQGYDLDQLLNVRWDDINSKLSNTLKRYLINNLDFTKTSNPYIYQGKRIDKYTSLDRVTSVVKKDQQLIAFPTTPRKLRQSYILSIVSNPRLSDSQILKILRISKNSLSYYKFCVSYYHLIPYKDYVE</sequence>
<dbReference type="EMBL" id="CP029755">
    <property type="protein sequence ID" value="QDD71307.1"/>
    <property type="molecule type" value="Genomic_DNA"/>
</dbReference>
<evidence type="ECO:0000313" key="4">
    <source>
        <dbReference type="EMBL" id="QDD71307.1"/>
    </source>
</evidence>
<evidence type="ECO:0000259" key="3">
    <source>
        <dbReference type="PROSITE" id="PS51900"/>
    </source>
</evidence>
<organism evidence="4 5">
    <name type="scientific">Lactobacillus amylovorus</name>
    <dbReference type="NCBI Taxonomy" id="1604"/>
    <lineage>
        <taxon>Bacteria</taxon>
        <taxon>Bacillati</taxon>
        <taxon>Bacillota</taxon>
        <taxon>Bacilli</taxon>
        <taxon>Lactobacillales</taxon>
        <taxon>Lactobacillaceae</taxon>
        <taxon>Lactobacillus</taxon>
    </lineage>
</organism>